<feature type="chain" id="PRO_5001870649" description="OmpA-like domain-containing protein" evidence="6">
    <location>
        <begin position="19"/>
        <end position="353"/>
    </location>
</feature>
<dbReference type="InterPro" id="IPR032608">
    <property type="entry name" value="DUF4892"/>
</dbReference>
<dbReference type="STRING" id="1121015.GCA_000420545_00696"/>
<evidence type="ECO:0000256" key="1">
    <source>
        <dbReference type="ARBA" id="ARBA00004442"/>
    </source>
</evidence>
<dbReference type="InterPro" id="IPR036737">
    <property type="entry name" value="OmpA-like_sf"/>
</dbReference>
<dbReference type="InterPro" id="IPR006664">
    <property type="entry name" value="OMP_bac"/>
</dbReference>
<organism evidence="8 9">
    <name type="scientific">Arenimonas oryziterrae DSM 21050 = YC6267</name>
    <dbReference type="NCBI Taxonomy" id="1121015"/>
    <lineage>
        <taxon>Bacteria</taxon>
        <taxon>Pseudomonadati</taxon>
        <taxon>Pseudomonadota</taxon>
        <taxon>Gammaproteobacteria</taxon>
        <taxon>Lysobacterales</taxon>
        <taxon>Lysobacteraceae</taxon>
        <taxon>Arenimonas</taxon>
    </lineage>
</organism>
<feature type="signal peptide" evidence="6">
    <location>
        <begin position="1"/>
        <end position="18"/>
    </location>
</feature>
<evidence type="ECO:0000256" key="2">
    <source>
        <dbReference type="ARBA" id="ARBA00023136"/>
    </source>
</evidence>
<evidence type="ECO:0000313" key="9">
    <source>
        <dbReference type="Proteomes" id="UP000029385"/>
    </source>
</evidence>
<feature type="region of interest" description="Disordered" evidence="5">
    <location>
        <begin position="331"/>
        <end position="353"/>
    </location>
</feature>
<dbReference type="EMBL" id="AVCI01000005">
    <property type="protein sequence ID" value="KFN43484.1"/>
    <property type="molecule type" value="Genomic_DNA"/>
</dbReference>
<feature type="compositionally biased region" description="Basic and acidic residues" evidence="5">
    <location>
        <begin position="339"/>
        <end position="353"/>
    </location>
</feature>
<dbReference type="InterPro" id="IPR006665">
    <property type="entry name" value="OmpA-like"/>
</dbReference>
<dbReference type="PANTHER" id="PTHR30329:SF21">
    <property type="entry name" value="LIPOPROTEIN YIAD-RELATED"/>
    <property type="match status" value="1"/>
</dbReference>
<dbReference type="PRINTS" id="PR01021">
    <property type="entry name" value="OMPADOMAIN"/>
</dbReference>
<protein>
    <recommendedName>
        <fullName evidence="7">OmpA-like domain-containing protein</fullName>
    </recommendedName>
</protein>
<sequence length="353" mass="38472">MRRFLFALLCLLPVLAQADATVPNKDVDGARDLPFLKRYEGSFIVNYEQKAFDQLVIPLSTLQPVPDKTDRMNNRVLEPQKKVVAEGRYTRLLYVVPDGRSPLEVVRNYVDEIRAAGGTALYSCKNTDCGGDLQGNDHGGGTQGLLEKLYPQERVKAQNFTNGNCASTMDISEQRYVAFKVPTANGDAHVALLVYSVEDDLYCKALNNYTVAMVVVIEPKAREQRMVTVSAAEMAQSLNASGRIALYGIFFDTNKTDIKPESTPALEQIAALLKSDPALKVYIVGHTDNVGNQAANLDLSKRRANAVVAALVGQYGARGAQMEAAGVGMLSPVASNDDDAGRGKNRRVELVKK</sequence>
<evidence type="ECO:0000256" key="6">
    <source>
        <dbReference type="SAM" id="SignalP"/>
    </source>
</evidence>
<keyword evidence="2 4" id="KW-0472">Membrane</keyword>
<proteinExistence type="predicted"/>
<comment type="subcellular location">
    <subcellularLocation>
        <location evidence="1">Cell outer membrane</location>
    </subcellularLocation>
</comment>
<dbReference type="Proteomes" id="UP000029385">
    <property type="component" value="Unassembled WGS sequence"/>
</dbReference>
<dbReference type="CDD" id="cd07185">
    <property type="entry name" value="OmpA_C-like"/>
    <property type="match status" value="1"/>
</dbReference>
<dbReference type="Pfam" id="PF16234">
    <property type="entry name" value="DUF4892"/>
    <property type="match status" value="1"/>
</dbReference>
<dbReference type="PROSITE" id="PS51123">
    <property type="entry name" value="OMPA_2"/>
    <property type="match status" value="1"/>
</dbReference>
<dbReference type="Gene3D" id="3.30.1330.60">
    <property type="entry name" value="OmpA-like domain"/>
    <property type="match status" value="1"/>
</dbReference>
<reference evidence="8 9" key="1">
    <citation type="submission" date="2013-09" db="EMBL/GenBank/DDBJ databases">
        <title>Genome sequencing of Arenimonas oryziterrae.</title>
        <authorList>
            <person name="Chen F."/>
            <person name="Wang G."/>
        </authorList>
    </citation>
    <scope>NUCLEOTIDE SEQUENCE [LARGE SCALE GENOMIC DNA]</scope>
    <source>
        <strain evidence="8 9">YC6267</strain>
    </source>
</reference>
<evidence type="ECO:0000256" key="3">
    <source>
        <dbReference type="ARBA" id="ARBA00023237"/>
    </source>
</evidence>
<dbReference type="AlphaFoldDB" id="A0A091AXY6"/>
<dbReference type="OrthoDB" id="9792021at2"/>
<dbReference type="SUPFAM" id="SSF103088">
    <property type="entry name" value="OmpA-like"/>
    <property type="match status" value="1"/>
</dbReference>
<comment type="caution">
    <text evidence="8">The sequence shown here is derived from an EMBL/GenBank/DDBJ whole genome shotgun (WGS) entry which is preliminary data.</text>
</comment>
<keyword evidence="9" id="KW-1185">Reference proteome</keyword>
<dbReference type="PANTHER" id="PTHR30329">
    <property type="entry name" value="STATOR ELEMENT OF FLAGELLAR MOTOR COMPLEX"/>
    <property type="match status" value="1"/>
</dbReference>
<dbReference type="PATRIC" id="fig|1121015.4.peg.1372"/>
<dbReference type="GO" id="GO:0009279">
    <property type="term" value="C:cell outer membrane"/>
    <property type="evidence" value="ECO:0007669"/>
    <property type="project" value="UniProtKB-SubCell"/>
</dbReference>
<evidence type="ECO:0000256" key="5">
    <source>
        <dbReference type="SAM" id="MobiDB-lite"/>
    </source>
</evidence>
<dbReference type="Pfam" id="PF00691">
    <property type="entry name" value="OmpA"/>
    <property type="match status" value="1"/>
</dbReference>
<gene>
    <name evidence="8" type="ORF">N789_09420</name>
</gene>
<accession>A0A091AXY6</accession>
<keyword evidence="3" id="KW-0998">Cell outer membrane</keyword>
<keyword evidence="6" id="KW-0732">Signal</keyword>
<evidence type="ECO:0000313" key="8">
    <source>
        <dbReference type="EMBL" id="KFN43484.1"/>
    </source>
</evidence>
<dbReference type="InterPro" id="IPR050330">
    <property type="entry name" value="Bact_OuterMem_StrucFunc"/>
</dbReference>
<dbReference type="eggNOG" id="COG2885">
    <property type="taxonomic scope" value="Bacteria"/>
</dbReference>
<evidence type="ECO:0000259" key="7">
    <source>
        <dbReference type="PROSITE" id="PS51123"/>
    </source>
</evidence>
<evidence type="ECO:0000256" key="4">
    <source>
        <dbReference type="PROSITE-ProRule" id="PRU00473"/>
    </source>
</evidence>
<name>A0A091AXY6_9GAMM</name>
<feature type="domain" description="OmpA-like" evidence="7">
    <location>
        <begin position="238"/>
        <end position="353"/>
    </location>
</feature>
<dbReference type="RefSeq" id="WP_022968349.1">
    <property type="nucleotide sequence ID" value="NZ_ATVD01000001.1"/>
</dbReference>